<evidence type="ECO:0000256" key="1">
    <source>
        <dbReference type="SAM" id="MobiDB-lite"/>
    </source>
</evidence>
<proteinExistence type="predicted"/>
<protein>
    <submittedName>
        <fullName evidence="2">Uncharacterized protein</fullName>
    </submittedName>
</protein>
<feature type="region of interest" description="Disordered" evidence="1">
    <location>
        <begin position="157"/>
        <end position="219"/>
    </location>
</feature>
<dbReference type="Proteomes" id="UP000566819">
    <property type="component" value="Unassembled WGS sequence"/>
</dbReference>
<accession>A0A8H4W640</accession>
<feature type="compositionally biased region" description="Gly residues" evidence="1">
    <location>
        <begin position="171"/>
        <end position="191"/>
    </location>
</feature>
<feature type="compositionally biased region" description="Basic and acidic residues" evidence="1">
    <location>
        <begin position="161"/>
        <end position="170"/>
    </location>
</feature>
<name>A0A8H4W640_9HELO</name>
<evidence type="ECO:0000313" key="3">
    <source>
        <dbReference type="Proteomes" id="UP000566819"/>
    </source>
</evidence>
<dbReference type="EMBL" id="JAAMPI010000361">
    <property type="protein sequence ID" value="KAF4632279.1"/>
    <property type="molecule type" value="Genomic_DNA"/>
</dbReference>
<dbReference type="AlphaFoldDB" id="A0A8H4W640"/>
<evidence type="ECO:0000313" key="2">
    <source>
        <dbReference type="EMBL" id="KAF4632279.1"/>
    </source>
</evidence>
<reference evidence="2 3" key="1">
    <citation type="submission" date="2020-03" db="EMBL/GenBank/DDBJ databases">
        <title>Draft Genome Sequence of Cudoniella acicularis.</title>
        <authorList>
            <person name="Buettner E."/>
            <person name="Kellner H."/>
        </authorList>
    </citation>
    <scope>NUCLEOTIDE SEQUENCE [LARGE SCALE GENOMIC DNA]</scope>
    <source>
        <strain evidence="2 3">DSM 108380</strain>
    </source>
</reference>
<comment type="caution">
    <text evidence="2">The sequence shown here is derived from an EMBL/GenBank/DDBJ whole genome shotgun (WGS) entry which is preliminary data.</text>
</comment>
<organism evidence="2 3">
    <name type="scientific">Cudoniella acicularis</name>
    <dbReference type="NCBI Taxonomy" id="354080"/>
    <lineage>
        <taxon>Eukaryota</taxon>
        <taxon>Fungi</taxon>
        <taxon>Dikarya</taxon>
        <taxon>Ascomycota</taxon>
        <taxon>Pezizomycotina</taxon>
        <taxon>Leotiomycetes</taxon>
        <taxon>Helotiales</taxon>
        <taxon>Tricladiaceae</taxon>
        <taxon>Cudoniella</taxon>
    </lineage>
</organism>
<sequence length="279" mass="31731">MAEKLLLTNIPQLVKTGWALVAEIWDIFKSYRKADPQLSEEIIKVEQCWRTACIDLSIQWALAKESCMHEDMQRTLMDQDKHFVNELRAVDAKIKGFIDPMGIMRTTDFLRHFFKAPSAPSDYLKTALLLGIDCLQVRVVKVPPGEEMVQEAGMAHLVGPLKDRGSRRGGSEGGYGGGSSRGSSGGGGYGGRPPPTYSQSRNGRGYEDRGSLSARSQRAVEYREPEVQIVIEIEDEDEEDEWEREWDWDSDMSTSDFLRDPDGWARSIRNRIRTDRQRW</sequence>
<gene>
    <name evidence="2" type="ORF">G7Y89_g5840</name>
</gene>
<keyword evidence="3" id="KW-1185">Reference proteome</keyword>